<dbReference type="SMART" id="SM00899">
    <property type="entry name" value="FeoA"/>
    <property type="match status" value="1"/>
</dbReference>
<dbReference type="PANTHER" id="PTHR42954">
    <property type="entry name" value="FE(2+) TRANSPORT PROTEIN A"/>
    <property type="match status" value="1"/>
</dbReference>
<evidence type="ECO:0000313" key="3">
    <source>
        <dbReference type="EMBL" id="RPE65109.1"/>
    </source>
</evidence>
<name>A0A3N4UDE4_9BURK</name>
<sequence length="100" mass="10622">MRIHPEPLTTPSAAESSLSDLDVGVVGVVTRLQMPDAAAERGRVARLLELGFLPGETVRVLARGPAGGEPLAVRVGDATFALRSHEAQHVRVARLGDIHR</sequence>
<dbReference type="AlphaFoldDB" id="A0A3N4UDE4"/>
<protein>
    <submittedName>
        <fullName evidence="3">Ferrous iron transport protein A</fullName>
    </submittedName>
</protein>
<proteinExistence type="predicted"/>
<dbReference type="RefSeq" id="WP_124223704.1">
    <property type="nucleotide sequence ID" value="NZ_RKQL01000005.1"/>
</dbReference>
<dbReference type="Pfam" id="PF04023">
    <property type="entry name" value="FeoA"/>
    <property type="match status" value="1"/>
</dbReference>
<dbReference type="InterPro" id="IPR052713">
    <property type="entry name" value="FeoA"/>
</dbReference>
<dbReference type="GO" id="GO:0046914">
    <property type="term" value="F:transition metal ion binding"/>
    <property type="evidence" value="ECO:0007669"/>
    <property type="project" value="InterPro"/>
</dbReference>
<dbReference type="Proteomes" id="UP000272193">
    <property type="component" value="Unassembled WGS sequence"/>
</dbReference>
<reference evidence="3 4" key="1">
    <citation type="submission" date="2018-11" db="EMBL/GenBank/DDBJ databases">
        <title>Genomic Encyclopedia of Type Strains, Phase IV (KMG-IV): sequencing the most valuable type-strain genomes for metagenomic binning, comparative biology and taxonomic classification.</title>
        <authorList>
            <person name="Goeker M."/>
        </authorList>
    </citation>
    <scope>NUCLEOTIDE SEQUENCE [LARGE SCALE GENOMIC DNA]</scope>
    <source>
        <strain evidence="3 4">DSM 101684</strain>
    </source>
</reference>
<dbReference type="InterPro" id="IPR008988">
    <property type="entry name" value="Transcriptional_repressor_C"/>
</dbReference>
<dbReference type="OrthoDB" id="559009at2"/>
<evidence type="ECO:0000259" key="2">
    <source>
        <dbReference type="SMART" id="SM00899"/>
    </source>
</evidence>
<keyword evidence="4" id="KW-1185">Reference proteome</keyword>
<evidence type="ECO:0000313" key="4">
    <source>
        <dbReference type="Proteomes" id="UP000272193"/>
    </source>
</evidence>
<comment type="caution">
    <text evidence="3">The sequence shown here is derived from an EMBL/GenBank/DDBJ whole genome shotgun (WGS) entry which is preliminary data.</text>
</comment>
<keyword evidence="1" id="KW-0408">Iron</keyword>
<dbReference type="InterPro" id="IPR007167">
    <property type="entry name" value="Fe-transptr_FeoA-like"/>
</dbReference>
<dbReference type="PANTHER" id="PTHR42954:SF2">
    <property type="entry name" value="FE(2+) TRANSPORT PROTEIN A"/>
    <property type="match status" value="1"/>
</dbReference>
<dbReference type="InterPro" id="IPR038157">
    <property type="entry name" value="FeoA_core_dom"/>
</dbReference>
<organism evidence="3 4">
    <name type="scientific">Tibeticola sediminis</name>
    <dbReference type="NCBI Taxonomy" id="1917811"/>
    <lineage>
        <taxon>Bacteria</taxon>
        <taxon>Pseudomonadati</taxon>
        <taxon>Pseudomonadota</taxon>
        <taxon>Betaproteobacteria</taxon>
        <taxon>Burkholderiales</taxon>
        <taxon>Comamonadaceae</taxon>
        <taxon>Tibeticola</taxon>
    </lineage>
</organism>
<gene>
    <name evidence="3" type="ORF">EDC62_2239</name>
</gene>
<dbReference type="Gene3D" id="2.30.30.90">
    <property type="match status" value="1"/>
</dbReference>
<accession>A0A3N4UDE4</accession>
<evidence type="ECO:0000256" key="1">
    <source>
        <dbReference type="ARBA" id="ARBA00023004"/>
    </source>
</evidence>
<feature type="domain" description="Ferrous iron transporter FeoA-like" evidence="2">
    <location>
        <begin position="16"/>
        <end position="94"/>
    </location>
</feature>
<dbReference type="SUPFAM" id="SSF50037">
    <property type="entry name" value="C-terminal domain of transcriptional repressors"/>
    <property type="match status" value="1"/>
</dbReference>
<dbReference type="EMBL" id="RKQL01000005">
    <property type="protein sequence ID" value="RPE65109.1"/>
    <property type="molecule type" value="Genomic_DNA"/>
</dbReference>